<dbReference type="PIRSF" id="PIRSF001227">
    <property type="entry name" value="Pen_acylase"/>
    <property type="match status" value="1"/>
</dbReference>
<dbReference type="Gene3D" id="2.30.120.10">
    <property type="match status" value="1"/>
</dbReference>
<dbReference type="InterPro" id="IPR002692">
    <property type="entry name" value="S45"/>
</dbReference>
<evidence type="ECO:0000313" key="6">
    <source>
        <dbReference type="EMBL" id="MFC4362803.1"/>
    </source>
</evidence>
<proteinExistence type="inferred from homology"/>
<dbReference type="InterPro" id="IPR023343">
    <property type="entry name" value="Penicillin_amidase_dom1"/>
</dbReference>
<dbReference type="PANTHER" id="PTHR34218">
    <property type="entry name" value="PEPTIDASE S45 PENICILLIN AMIDASE"/>
    <property type="match status" value="1"/>
</dbReference>
<dbReference type="CDD" id="cd03747">
    <property type="entry name" value="Ntn_PGA_like"/>
    <property type="match status" value="1"/>
</dbReference>
<evidence type="ECO:0000256" key="3">
    <source>
        <dbReference type="ARBA" id="ARBA00023145"/>
    </source>
</evidence>
<evidence type="ECO:0000313" key="7">
    <source>
        <dbReference type="Proteomes" id="UP001595840"/>
    </source>
</evidence>
<dbReference type="SUPFAM" id="SSF56235">
    <property type="entry name" value="N-terminal nucleophile aminohydrolases (Ntn hydrolases)"/>
    <property type="match status" value="1"/>
</dbReference>
<accession>A0ABV8V4M9</accession>
<dbReference type="EMBL" id="JBHSCX010000010">
    <property type="protein sequence ID" value="MFC4362803.1"/>
    <property type="molecule type" value="Genomic_DNA"/>
</dbReference>
<dbReference type="InterPro" id="IPR043146">
    <property type="entry name" value="Penicillin_amidase_N_B-knob"/>
</dbReference>
<feature type="transmembrane region" description="Helical" evidence="5">
    <location>
        <begin position="6"/>
        <end position="26"/>
    </location>
</feature>
<evidence type="ECO:0000256" key="4">
    <source>
        <dbReference type="ARBA" id="ARBA00038735"/>
    </source>
</evidence>
<gene>
    <name evidence="6" type="ORF">ACFOX3_10840</name>
</gene>
<dbReference type="Gene3D" id="1.10.439.10">
    <property type="entry name" value="Penicillin Amidohydrolase, domain 1"/>
    <property type="match status" value="1"/>
</dbReference>
<dbReference type="InterPro" id="IPR014395">
    <property type="entry name" value="Pen/GL7ACA/AHL_acylase"/>
</dbReference>
<dbReference type="InterPro" id="IPR043147">
    <property type="entry name" value="Penicillin_amidase_A-knob"/>
</dbReference>
<dbReference type="PANTHER" id="PTHR34218:SF4">
    <property type="entry name" value="ACYL-HOMOSERINE LACTONE ACYLASE QUIP"/>
    <property type="match status" value="1"/>
</dbReference>
<evidence type="ECO:0000256" key="1">
    <source>
        <dbReference type="ARBA" id="ARBA00006586"/>
    </source>
</evidence>
<keyword evidence="2" id="KW-0378">Hydrolase</keyword>
<keyword evidence="7" id="KW-1185">Reference proteome</keyword>
<keyword evidence="5" id="KW-1133">Transmembrane helix</keyword>
<keyword evidence="5" id="KW-0472">Membrane</keyword>
<protein>
    <submittedName>
        <fullName evidence="6">Penicillin acylase family protein</fullName>
    </submittedName>
</protein>
<dbReference type="Gene3D" id="3.60.20.10">
    <property type="entry name" value="Glutamine Phosphoribosylpyrophosphate, subunit 1, domain 1"/>
    <property type="match status" value="1"/>
</dbReference>
<comment type="subunit">
    <text evidence="4">Heterodimer of an alpha subunit and a beta subunit processed from the same precursor.</text>
</comment>
<sequence>MKFLRVLSVSVVALIIISITAIYLLLRMSLPQLDGTLTQSDLQAPVSIERDAQGIVEIEGKTRADIAFALGFAHAQERFFQMDLQRRNAAGELSALFGEAALDHDKQVRLHRFRARAQRNLQHYPSHAIDILNAYSKGVNFGLESLSAAPFEYTLLGQTPAPWQPEDSILTVFSMILVLQDDQGWFERTRGIMAESLPADLYAFFTQQGGQWDAPLIESDTTGASLASAPIPSTGWSDLMPDSTAMRYVPIVSEDVVVGSNNWAVSGAISKHGGAMIADDMHLAIRVPNIWFRAQWQHPDTGRLVSGATLPGTPLVVAGSNGKVAWGFTNTQGDWSDVILLELNDSKDAYKTAEGWQAFELFQEAIAIKDQATHSFQVRETQWGPVIGEDSKGRLLALRWTAHDITGANMGPYIMESVASVADALKLGPSFGMPHQNLVMADDSGAIGWTIAGPFPKRVGTDGKLPESWSDGSRSWQGIRGLDEHPAISTPENQRIWTANARTLSDEAFERMGDSGYALGARQQQIRDDLFALESFDENDLLNIQLDDKAVFLTPWRDHLLQRLSQADITQPSLIEAKAHLEQWTARAEIDSVGYRLVREFRLKTIEYLTAPLISYMQTIDPNFDLANANRQIEYPAWSLLQARPLHLLNPDFSSWDELELFAINAVVEPLYKDGSLADNTWGEANKVIIEHPMARFVGPIKWFMSMPHEPLNGDTHMPRVQTPTHGASERFVVSPGRESEGIFHMATGQSAHPLSPFFGNGHQDWVDGRASPWLKGKTTHTLIISP</sequence>
<dbReference type="Proteomes" id="UP001595840">
    <property type="component" value="Unassembled WGS sequence"/>
</dbReference>
<dbReference type="Gene3D" id="1.10.1400.10">
    <property type="match status" value="1"/>
</dbReference>
<dbReference type="InterPro" id="IPR029055">
    <property type="entry name" value="Ntn_hydrolases_N"/>
</dbReference>
<dbReference type="Pfam" id="PF01804">
    <property type="entry name" value="Penicil_amidase"/>
    <property type="match status" value="1"/>
</dbReference>
<evidence type="ECO:0000256" key="5">
    <source>
        <dbReference type="SAM" id="Phobius"/>
    </source>
</evidence>
<evidence type="ECO:0000256" key="2">
    <source>
        <dbReference type="ARBA" id="ARBA00022801"/>
    </source>
</evidence>
<comment type="caution">
    <text evidence="6">The sequence shown here is derived from an EMBL/GenBank/DDBJ whole genome shotgun (WGS) entry which is preliminary data.</text>
</comment>
<keyword evidence="3" id="KW-0865">Zymogen</keyword>
<name>A0ABV8V4M9_9GAMM</name>
<organism evidence="6 7">
    <name type="scientific">Simiduia curdlanivorans</name>
    <dbReference type="NCBI Taxonomy" id="1492769"/>
    <lineage>
        <taxon>Bacteria</taxon>
        <taxon>Pseudomonadati</taxon>
        <taxon>Pseudomonadota</taxon>
        <taxon>Gammaproteobacteria</taxon>
        <taxon>Cellvibrionales</taxon>
        <taxon>Cellvibrionaceae</taxon>
        <taxon>Simiduia</taxon>
    </lineage>
</organism>
<keyword evidence="5" id="KW-0812">Transmembrane</keyword>
<reference evidence="7" key="1">
    <citation type="journal article" date="2019" name="Int. J. Syst. Evol. Microbiol.">
        <title>The Global Catalogue of Microorganisms (GCM) 10K type strain sequencing project: providing services to taxonomists for standard genome sequencing and annotation.</title>
        <authorList>
            <consortium name="The Broad Institute Genomics Platform"/>
            <consortium name="The Broad Institute Genome Sequencing Center for Infectious Disease"/>
            <person name="Wu L."/>
            <person name="Ma J."/>
        </authorList>
    </citation>
    <scope>NUCLEOTIDE SEQUENCE [LARGE SCALE GENOMIC DNA]</scope>
    <source>
        <strain evidence="7">CECT 8570</strain>
    </source>
</reference>
<comment type="similarity">
    <text evidence="1">Belongs to the peptidase S45 family.</text>
</comment>
<dbReference type="RefSeq" id="WP_290262138.1">
    <property type="nucleotide sequence ID" value="NZ_JAUFQG010000004.1"/>
</dbReference>